<dbReference type="PANTHER" id="PTHR31462:SF5">
    <property type="entry name" value="ENDOSOMAL_LYSOSOMAL PROTON CHANNEL TMEM175"/>
    <property type="match status" value="1"/>
</dbReference>
<feature type="transmembrane region" description="Helical" evidence="13">
    <location>
        <begin position="120"/>
        <end position="141"/>
    </location>
</feature>
<dbReference type="Pfam" id="PF06736">
    <property type="entry name" value="TMEM175"/>
    <property type="match status" value="1"/>
</dbReference>
<proteinExistence type="inferred from homology"/>
<dbReference type="AlphaFoldDB" id="A0A143YT60"/>
<evidence type="ECO:0000256" key="8">
    <source>
        <dbReference type="ARBA" id="ARBA00022989"/>
    </source>
</evidence>
<evidence type="ECO:0000256" key="13">
    <source>
        <dbReference type="SAM" id="Phobius"/>
    </source>
</evidence>
<evidence type="ECO:0008006" key="16">
    <source>
        <dbReference type="Google" id="ProtNLM"/>
    </source>
</evidence>
<keyword evidence="7" id="KW-0630">Potassium</keyword>
<name>A0A143YT60_9LACT</name>
<evidence type="ECO:0000256" key="10">
    <source>
        <dbReference type="ARBA" id="ARBA00023136"/>
    </source>
</evidence>
<keyword evidence="5 13" id="KW-0812">Transmembrane</keyword>
<evidence type="ECO:0000256" key="6">
    <source>
        <dbReference type="ARBA" id="ARBA00022826"/>
    </source>
</evidence>
<evidence type="ECO:0000256" key="3">
    <source>
        <dbReference type="ARBA" id="ARBA00022448"/>
    </source>
</evidence>
<evidence type="ECO:0000313" key="15">
    <source>
        <dbReference type="Proteomes" id="UP000242754"/>
    </source>
</evidence>
<sequence>MPYIMRQGVQSFVLKGIIAYNERKIMRPVVAIIAVSRSTTLERNTAMSKSRLEAFTDAIIAILMTIMVLGLSIPGGDTWAGLWAIRNKIFIYVISYFFLGIYWNNHHHMFQVADKINGKVMWLNTLFLFFLSLIPFATAWVGEHLSSFAPEMFYGTIVLLCDLSYALVSKQLIKVNGANSKIAKLLSDKKKTVYTLIINVLSLLLGFVNPIFVMIGVLLMLGLWIVPYSDVEREYMNSGSK</sequence>
<evidence type="ECO:0000256" key="9">
    <source>
        <dbReference type="ARBA" id="ARBA00023065"/>
    </source>
</evidence>
<comment type="similarity">
    <text evidence="2">Belongs to the TMEM175 family.</text>
</comment>
<feature type="transmembrane region" description="Helical" evidence="13">
    <location>
        <begin position="153"/>
        <end position="173"/>
    </location>
</feature>
<dbReference type="EMBL" id="FJNE01000007">
    <property type="protein sequence ID" value="CZQ98024.1"/>
    <property type="molecule type" value="Genomic_DNA"/>
</dbReference>
<gene>
    <name evidence="14" type="ORF">Tpal_2210</name>
</gene>
<dbReference type="GO" id="GO:0015252">
    <property type="term" value="F:proton channel activity"/>
    <property type="evidence" value="ECO:0007669"/>
    <property type="project" value="InterPro"/>
</dbReference>
<keyword evidence="6" id="KW-0631">Potassium channel</keyword>
<accession>A0A143YT60</accession>
<keyword evidence="8 13" id="KW-1133">Transmembrane helix</keyword>
<organism evidence="14 15">
    <name type="scientific">Trichococcus palustris</name>
    <dbReference type="NCBI Taxonomy" id="140314"/>
    <lineage>
        <taxon>Bacteria</taxon>
        <taxon>Bacillati</taxon>
        <taxon>Bacillota</taxon>
        <taxon>Bacilli</taxon>
        <taxon>Lactobacillales</taxon>
        <taxon>Carnobacteriaceae</taxon>
        <taxon>Trichococcus</taxon>
    </lineage>
</organism>
<dbReference type="Proteomes" id="UP000242754">
    <property type="component" value="Unassembled WGS sequence"/>
</dbReference>
<dbReference type="GO" id="GO:0016020">
    <property type="term" value="C:membrane"/>
    <property type="evidence" value="ECO:0007669"/>
    <property type="project" value="UniProtKB-SubCell"/>
</dbReference>
<keyword evidence="4" id="KW-0633">Potassium transport</keyword>
<evidence type="ECO:0000256" key="7">
    <source>
        <dbReference type="ARBA" id="ARBA00022958"/>
    </source>
</evidence>
<keyword evidence="15" id="KW-1185">Reference proteome</keyword>
<evidence type="ECO:0000256" key="4">
    <source>
        <dbReference type="ARBA" id="ARBA00022538"/>
    </source>
</evidence>
<comment type="subcellular location">
    <subcellularLocation>
        <location evidence="1">Membrane</location>
        <topology evidence="1">Multi-pass membrane protein</topology>
    </subcellularLocation>
</comment>
<evidence type="ECO:0000256" key="11">
    <source>
        <dbReference type="ARBA" id="ARBA00023303"/>
    </source>
</evidence>
<evidence type="ECO:0000256" key="12">
    <source>
        <dbReference type="ARBA" id="ARBA00034430"/>
    </source>
</evidence>
<keyword evidence="10 13" id="KW-0472">Membrane</keyword>
<dbReference type="STRING" id="140314.SAMN04488076_12521"/>
<feature type="transmembrane region" description="Helical" evidence="13">
    <location>
        <begin position="193"/>
        <end position="226"/>
    </location>
</feature>
<dbReference type="InterPro" id="IPR010617">
    <property type="entry name" value="TMEM175-like"/>
</dbReference>
<evidence type="ECO:0000256" key="1">
    <source>
        <dbReference type="ARBA" id="ARBA00004141"/>
    </source>
</evidence>
<evidence type="ECO:0000256" key="5">
    <source>
        <dbReference type="ARBA" id="ARBA00022692"/>
    </source>
</evidence>
<feature type="transmembrane region" description="Helical" evidence="13">
    <location>
        <begin position="54"/>
        <end position="73"/>
    </location>
</feature>
<evidence type="ECO:0000256" key="2">
    <source>
        <dbReference type="ARBA" id="ARBA00006920"/>
    </source>
</evidence>
<reference evidence="14 15" key="1">
    <citation type="submission" date="2016-02" db="EMBL/GenBank/DDBJ databases">
        <authorList>
            <person name="Wen L."/>
            <person name="He K."/>
            <person name="Yang H."/>
        </authorList>
    </citation>
    <scope>NUCLEOTIDE SEQUENCE [LARGE SCALE GENOMIC DNA]</scope>
    <source>
        <strain evidence="14">Trichococcus palustris</strain>
    </source>
</reference>
<evidence type="ECO:0000313" key="14">
    <source>
        <dbReference type="EMBL" id="CZQ98024.1"/>
    </source>
</evidence>
<comment type="catalytic activity">
    <reaction evidence="12">
        <text>K(+)(in) = K(+)(out)</text>
        <dbReference type="Rhea" id="RHEA:29463"/>
        <dbReference type="ChEBI" id="CHEBI:29103"/>
    </reaction>
</comment>
<dbReference type="PANTHER" id="PTHR31462">
    <property type="entry name" value="ENDOSOMAL/LYSOSOMAL POTASSIUM CHANNEL TMEM175"/>
    <property type="match status" value="1"/>
</dbReference>
<keyword evidence="9" id="KW-0406">Ion transport</keyword>
<keyword evidence="11" id="KW-0407">Ion channel</keyword>
<dbReference type="GO" id="GO:0005267">
    <property type="term" value="F:potassium channel activity"/>
    <property type="evidence" value="ECO:0007669"/>
    <property type="project" value="UniProtKB-KW"/>
</dbReference>
<protein>
    <recommendedName>
        <fullName evidence="16">DUF1211 domain-containing protein</fullName>
    </recommendedName>
</protein>
<keyword evidence="3" id="KW-0813">Transport</keyword>